<organism evidence="2 3">
    <name type="scientific">Actinomadura yumaensis</name>
    <dbReference type="NCBI Taxonomy" id="111807"/>
    <lineage>
        <taxon>Bacteria</taxon>
        <taxon>Bacillati</taxon>
        <taxon>Actinomycetota</taxon>
        <taxon>Actinomycetes</taxon>
        <taxon>Streptosporangiales</taxon>
        <taxon>Thermomonosporaceae</taxon>
        <taxon>Actinomadura</taxon>
    </lineage>
</organism>
<feature type="chain" id="PRO_5046439618" description="Secreted protein" evidence="1">
    <location>
        <begin position="21"/>
        <end position="81"/>
    </location>
</feature>
<evidence type="ECO:0000313" key="2">
    <source>
        <dbReference type="EMBL" id="MFC6884761.1"/>
    </source>
</evidence>
<evidence type="ECO:0008006" key="4">
    <source>
        <dbReference type="Google" id="ProtNLM"/>
    </source>
</evidence>
<dbReference type="RefSeq" id="WP_241682895.1">
    <property type="nucleotide sequence ID" value="NZ_JBHSXE010000001.1"/>
</dbReference>
<evidence type="ECO:0000313" key="3">
    <source>
        <dbReference type="Proteomes" id="UP001596380"/>
    </source>
</evidence>
<accession>A0ABW2CSF9</accession>
<evidence type="ECO:0000256" key="1">
    <source>
        <dbReference type="SAM" id="SignalP"/>
    </source>
</evidence>
<name>A0ABW2CSF9_9ACTN</name>
<protein>
    <recommendedName>
        <fullName evidence="4">Secreted protein</fullName>
    </recommendedName>
</protein>
<keyword evidence="3" id="KW-1185">Reference proteome</keyword>
<dbReference type="EMBL" id="JBHSXS010000030">
    <property type="protein sequence ID" value="MFC6884761.1"/>
    <property type="molecule type" value="Genomic_DNA"/>
</dbReference>
<sequence length="81" mass="8175">MTGLIGAAGFLAFASTPAMASNDPTTMQIISLQTCRSVDVAGVGAAIHNILGISHEEGDCINGSTVNGTAVNNSHVGHKRP</sequence>
<reference evidence="3" key="1">
    <citation type="journal article" date="2019" name="Int. J. Syst. Evol. Microbiol.">
        <title>The Global Catalogue of Microorganisms (GCM) 10K type strain sequencing project: providing services to taxonomists for standard genome sequencing and annotation.</title>
        <authorList>
            <consortium name="The Broad Institute Genomics Platform"/>
            <consortium name="The Broad Institute Genome Sequencing Center for Infectious Disease"/>
            <person name="Wu L."/>
            <person name="Ma J."/>
        </authorList>
    </citation>
    <scope>NUCLEOTIDE SEQUENCE [LARGE SCALE GENOMIC DNA]</scope>
    <source>
        <strain evidence="3">JCM 3369</strain>
    </source>
</reference>
<gene>
    <name evidence="2" type="ORF">ACFQKB_33725</name>
</gene>
<dbReference type="Proteomes" id="UP001596380">
    <property type="component" value="Unassembled WGS sequence"/>
</dbReference>
<keyword evidence="1" id="KW-0732">Signal</keyword>
<comment type="caution">
    <text evidence="2">The sequence shown here is derived from an EMBL/GenBank/DDBJ whole genome shotgun (WGS) entry which is preliminary data.</text>
</comment>
<feature type="signal peptide" evidence="1">
    <location>
        <begin position="1"/>
        <end position="20"/>
    </location>
</feature>
<proteinExistence type="predicted"/>